<dbReference type="PANTHER" id="PTHR43841">
    <property type="entry name" value="3-HYDROXYACYL-THIOESTER DEHYDRATASE HTDX-RELATED"/>
    <property type="match status" value="1"/>
</dbReference>
<dbReference type="PANTHER" id="PTHR43841:SF1">
    <property type="entry name" value="3-HYDROXYACYL-THIOESTER DEHYDRATASE X"/>
    <property type="match status" value="1"/>
</dbReference>
<name>A0A1P8KG08_9BURK</name>
<dbReference type="eggNOG" id="COG2030">
    <property type="taxonomic scope" value="Bacteria"/>
</dbReference>
<proteinExistence type="predicted"/>
<protein>
    <recommendedName>
        <fullName evidence="1">MaoC-like domain-containing protein</fullName>
    </recommendedName>
</protein>
<gene>
    <name evidence="2" type="ORF">RS694_14975</name>
</gene>
<dbReference type="Proteomes" id="UP000186110">
    <property type="component" value="Chromosome"/>
</dbReference>
<sequence>MLASLFAGRPTQAPAEALDIKFHAIWKGAQAQASALARYQQVCELPANGTLPLLYVHAMAMPLHMAILSHVRFPVRLLGLVHWSNSIESLRPIAAGELLEMECSLDDITATDRGQSFALHTTVRADGEVVWREVSTFLSPLARSKTGKKPASAENAEPAWGEPIAQWAVAANAGRRFAGPSGDWNPIHVSAFTARLFGYPRAIAHGMFSAARCLALLQQGQDPHTPVKLDLRFKRPLLLPGQVALLTAPEGNGTRFVLRVLPSGEPHIEGTLSPLSPL</sequence>
<evidence type="ECO:0000313" key="2">
    <source>
        <dbReference type="EMBL" id="APW44898.1"/>
    </source>
</evidence>
<evidence type="ECO:0000313" key="3">
    <source>
        <dbReference type="Proteomes" id="UP000186110"/>
    </source>
</evidence>
<dbReference type="KEGG" id="rsb:RS694_14975"/>
<dbReference type="Gene3D" id="3.10.129.10">
    <property type="entry name" value="Hotdog Thioesterase"/>
    <property type="match status" value="1"/>
</dbReference>
<reference evidence="2 3" key="1">
    <citation type="submission" date="2017-01" db="EMBL/GenBank/DDBJ databases">
        <authorList>
            <person name="Mah S.A."/>
            <person name="Swanson W.J."/>
            <person name="Moy G.W."/>
            <person name="Vacquier V.D."/>
        </authorList>
    </citation>
    <scope>NUCLEOTIDE SEQUENCE [LARGE SCALE GENOMIC DNA]</scope>
    <source>
        <strain evidence="2 3">DSM 22694</strain>
    </source>
</reference>
<dbReference type="EMBL" id="CP019239">
    <property type="protein sequence ID" value="APW44898.1"/>
    <property type="molecule type" value="Genomic_DNA"/>
</dbReference>
<evidence type="ECO:0000259" key="1">
    <source>
        <dbReference type="Pfam" id="PF01575"/>
    </source>
</evidence>
<dbReference type="InterPro" id="IPR029069">
    <property type="entry name" value="HotDog_dom_sf"/>
</dbReference>
<organism evidence="2 3">
    <name type="scientific">Rhodoferax saidenbachensis</name>
    <dbReference type="NCBI Taxonomy" id="1484693"/>
    <lineage>
        <taxon>Bacteria</taxon>
        <taxon>Pseudomonadati</taxon>
        <taxon>Pseudomonadota</taxon>
        <taxon>Betaproteobacteria</taxon>
        <taxon>Burkholderiales</taxon>
        <taxon>Comamonadaceae</taxon>
        <taxon>Rhodoferax</taxon>
    </lineage>
</organism>
<dbReference type="GO" id="GO:0004312">
    <property type="term" value="F:fatty acid synthase activity"/>
    <property type="evidence" value="ECO:0007669"/>
    <property type="project" value="InterPro"/>
</dbReference>
<dbReference type="InterPro" id="IPR002539">
    <property type="entry name" value="MaoC-like_dom"/>
</dbReference>
<dbReference type="Pfam" id="PF01575">
    <property type="entry name" value="MaoC_dehydratas"/>
    <property type="match status" value="1"/>
</dbReference>
<keyword evidence="3" id="KW-1185">Reference proteome</keyword>
<feature type="domain" description="MaoC-like" evidence="1">
    <location>
        <begin position="174"/>
        <end position="241"/>
    </location>
</feature>
<dbReference type="InterPro" id="IPR003965">
    <property type="entry name" value="Fatty_acid_synthase"/>
</dbReference>
<dbReference type="STRING" id="1484693.RS694_14975"/>
<accession>A0A1P8KG08</accession>
<dbReference type="GO" id="GO:0005835">
    <property type="term" value="C:fatty acid synthase complex"/>
    <property type="evidence" value="ECO:0007669"/>
    <property type="project" value="InterPro"/>
</dbReference>
<dbReference type="SUPFAM" id="SSF54637">
    <property type="entry name" value="Thioesterase/thiol ester dehydrase-isomerase"/>
    <property type="match status" value="2"/>
</dbReference>
<dbReference type="PRINTS" id="PR01483">
    <property type="entry name" value="FASYNTHASE"/>
</dbReference>
<dbReference type="AlphaFoldDB" id="A0A1P8KG08"/>
<dbReference type="GO" id="GO:0006633">
    <property type="term" value="P:fatty acid biosynthetic process"/>
    <property type="evidence" value="ECO:0007669"/>
    <property type="project" value="InterPro"/>
</dbReference>